<dbReference type="Proteomes" id="UP000693738">
    <property type="component" value="Unassembled WGS sequence"/>
</dbReference>
<reference evidence="1" key="1">
    <citation type="submission" date="2021-05" db="EMBL/GenBank/DDBJ databases">
        <authorList>
            <person name="Khan N."/>
        </authorList>
    </citation>
    <scope>NUCLEOTIDE SEQUENCE</scope>
</reference>
<comment type="caution">
    <text evidence="1">The sequence shown here is derived from an EMBL/GenBank/DDBJ whole genome shotgun (WGS) entry which is preliminary data.</text>
</comment>
<evidence type="ECO:0000313" key="2">
    <source>
        <dbReference type="Proteomes" id="UP000693738"/>
    </source>
</evidence>
<proteinExistence type="predicted"/>
<organism evidence="1 2">
    <name type="scientific">Fusarium equiseti</name>
    <name type="common">Fusarium scirpi</name>
    <dbReference type="NCBI Taxonomy" id="61235"/>
    <lineage>
        <taxon>Eukaryota</taxon>
        <taxon>Fungi</taxon>
        <taxon>Dikarya</taxon>
        <taxon>Ascomycota</taxon>
        <taxon>Pezizomycotina</taxon>
        <taxon>Sordariomycetes</taxon>
        <taxon>Hypocreomycetidae</taxon>
        <taxon>Hypocreales</taxon>
        <taxon>Nectriaceae</taxon>
        <taxon>Fusarium</taxon>
        <taxon>Fusarium incarnatum-equiseti species complex</taxon>
    </lineage>
</organism>
<evidence type="ECO:0000313" key="1">
    <source>
        <dbReference type="EMBL" id="CAG7558905.1"/>
    </source>
</evidence>
<dbReference type="AlphaFoldDB" id="A0A8J2NGH3"/>
<dbReference type="EMBL" id="CAJSTJ010000127">
    <property type="protein sequence ID" value="CAG7558905.1"/>
    <property type="molecule type" value="Genomic_DNA"/>
</dbReference>
<accession>A0A8J2NGH3</accession>
<name>A0A8J2NGH3_FUSEQ</name>
<sequence length="90" mass="9592">MGAAAIEEAKITQGKNLESKEAAIQSIPSTEYPSQHRSVARLVEPNPKASTQGSTCTTLRANPYPLGWMVTAMDTATSTNIQARNATTNN</sequence>
<gene>
    <name evidence="1" type="ORF">FEQUK3_LOCUS4687</name>
</gene>
<protein>
    <submittedName>
        <fullName evidence="1">Uncharacterized protein</fullName>
    </submittedName>
</protein>